<dbReference type="Proteomes" id="UP000733379">
    <property type="component" value="Unassembled WGS sequence"/>
</dbReference>
<accession>A0ABS6BCE4</accession>
<protein>
    <submittedName>
        <fullName evidence="3">Alpha/beta hydrolase</fullName>
    </submittedName>
</protein>
<reference evidence="3 4" key="1">
    <citation type="submission" date="2021-06" db="EMBL/GenBank/DDBJ databases">
        <title>Actinomycetes sequencing.</title>
        <authorList>
            <person name="Shan Q."/>
        </authorList>
    </citation>
    <scope>NUCLEOTIDE SEQUENCE [LARGE SCALE GENOMIC DNA]</scope>
    <source>
        <strain evidence="3 4">NEAU-G5</strain>
    </source>
</reference>
<dbReference type="InterPro" id="IPR000073">
    <property type="entry name" value="AB_hydrolase_1"/>
</dbReference>
<sequence>MTTTTSVEFQSGSTISADGTTIGYLRAGTGPAMVLLHGSNQSGRSLSGLAAALSDSFTVYLPDRRGRGASGAHRADHSLRTEVDDLAAMLEVSGAERVFGISSSGVITLEAARTLPAIRKLAVYEPGLLLDDSGTYTDWVSRFDRELAAGRDGAAIVTCMLGFDLAPAAMKFMPRRLLAAFIDAAMKKEDRAPAPGTITLRAMTPTLRYEAVILAEKAGRLNDFADLRTDVLLLRGTKKGPAFIRPAFDALDRVLPNHRSVVLDGLDHGSPADRSQTNEGGDPAAVAPTLREYFSETE</sequence>
<dbReference type="Pfam" id="PF12697">
    <property type="entry name" value="Abhydrolase_6"/>
    <property type="match status" value="1"/>
</dbReference>
<dbReference type="EMBL" id="JAHKNI010000019">
    <property type="protein sequence ID" value="MBU3067136.1"/>
    <property type="molecule type" value="Genomic_DNA"/>
</dbReference>
<keyword evidence="4" id="KW-1185">Reference proteome</keyword>
<dbReference type="SUPFAM" id="SSF53474">
    <property type="entry name" value="alpha/beta-Hydrolases"/>
    <property type="match status" value="1"/>
</dbReference>
<dbReference type="Gene3D" id="3.40.50.1820">
    <property type="entry name" value="alpha/beta hydrolase"/>
    <property type="match status" value="1"/>
</dbReference>
<dbReference type="PANTHER" id="PTHR43194">
    <property type="entry name" value="HYDROLASE ALPHA/BETA FOLD FAMILY"/>
    <property type="match status" value="1"/>
</dbReference>
<feature type="domain" description="AB hydrolase-1" evidence="2">
    <location>
        <begin position="33"/>
        <end position="273"/>
    </location>
</feature>
<gene>
    <name evidence="3" type="ORF">KO481_37155</name>
</gene>
<evidence type="ECO:0000313" key="3">
    <source>
        <dbReference type="EMBL" id="MBU3067136.1"/>
    </source>
</evidence>
<proteinExistence type="predicted"/>
<dbReference type="RefSeq" id="WP_215923225.1">
    <property type="nucleotide sequence ID" value="NZ_JAHKNI010000019.1"/>
</dbReference>
<organism evidence="3 4">
    <name type="scientific">Nocardia albiluteola</name>
    <dbReference type="NCBI Taxonomy" id="2842303"/>
    <lineage>
        <taxon>Bacteria</taxon>
        <taxon>Bacillati</taxon>
        <taxon>Actinomycetota</taxon>
        <taxon>Actinomycetes</taxon>
        <taxon>Mycobacteriales</taxon>
        <taxon>Nocardiaceae</taxon>
        <taxon>Nocardia</taxon>
    </lineage>
</organism>
<keyword evidence="3" id="KW-0378">Hydrolase</keyword>
<evidence type="ECO:0000313" key="4">
    <source>
        <dbReference type="Proteomes" id="UP000733379"/>
    </source>
</evidence>
<evidence type="ECO:0000259" key="2">
    <source>
        <dbReference type="Pfam" id="PF12697"/>
    </source>
</evidence>
<dbReference type="PANTHER" id="PTHR43194:SF5">
    <property type="entry name" value="PIMELOYL-[ACYL-CARRIER PROTEIN] METHYL ESTER ESTERASE"/>
    <property type="match status" value="1"/>
</dbReference>
<name>A0ABS6BCE4_9NOCA</name>
<evidence type="ECO:0000256" key="1">
    <source>
        <dbReference type="SAM" id="MobiDB-lite"/>
    </source>
</evidence>
<dbReference type="InterPro" id="IPR029058">
    <property type="entry name" value="AB_hydrolase_fold"/>
</dbReference>
<comment type="caution">
    <text evidence="3">The sequence shown here is derived from an EMBL/GenBank/DDBJ whole genome shotgun (WGS) entry which is preliminary data.</text>
</comment>
<dbReference type="GO" id="GO:0016787">
    <property type="term" value="F:hydrolase activity"/>
    <property type="evidence" value="ECO:0007669"/>
    <property type="project" value="UniProtKB-KW"/>
</dbReference>
<feature type="region of interest" description="Disordered" evidence="1">
    <location>
        <begin position="265"/>
        <end position="286"/>
    </location>
</feature>
<dbReference type="InterPro" id="IPR050228">
    <property type="entry name" value="Carboxylesterase_BioH"/>
</dbReference>